<dbReference type="Pfam" id="PF04227">
    <property type="entry name" value="Indigoidine_A"/>
    <property type="match status" value="1"/>
</dbReference>
<evidence type="ECO:0000256" key="6">
    <source>
        <dbReference type="ARBA" id="ARBA00023239"/>
    </source>
</evidence>
<reference evidence="9 10" key="1">
    <citation type="submission" date="2014-05" db="EMBL/GenBank/DDBJ databases">
        <title>Draft genome sequence of a rare smut relative, Tilletiaria anomala UBC 951.</title>
        <authorList>
            <consortium name="DOE Joint Genome Institute"/>
            <person name="Toome M."/>
            <person name="Kuo A."/>
            <person name="Henrissat B."/>
            <person name="Lipzen A."/>
            <person name="Tritt A."/>
            <person name="Yoshinaga Y."/>
            <person name="Zane M."/>
            <person name="Barry K."/>
            <person name="Grigoriev I.V."/>
            <person name="Spatafora J.W."/>
            <person name="Aimea M.C."/>
        </authorList>
    </citation>
    <scope>NUCLEOTIDE SEQUENCE [LARGE SCALE GENOMIC DNA]</scope>
    <source>
        <strain evidence="9 10">UBC 951</strain>
    </source>
</reference>
<dbReference type="InParanoid" id="A0A066WQT5"/>
<dbReference type="Proteomes" id="UP000027361">
    <property type="component" value="Unassembled WGS sequence"/>
</dbReference>
<keyword evidence="5" id="KW-0464">Manganese</keyword>
<evidence type="ECO:0000313" key="10">
    <source>
        <dbReference type="Proteomes" id="UP000027361"/>
    </source>
</evidence>
<dbReference type="InterPro" id="IPR007342">
    <property type="entry name" value="PsuG"/>
</dbReference>
<dbReference type="Gene3D" id="3.40.1190.20">
    <property type="match status" value="1"/>
</dbReference>
<dbReference type="InterPro" id="IPR011611">
    <property type="entry name" value="PfkB_dom"/>
</dbReference>
<keyword evidence="4" id="KW-0378">Hydrolase</keyword>
<dbReference type="FunCoup" id="A0A066WQT5">
    <property type="interactions" value="22"/>
</dbReference>
<dbReference type="HAMAP" id="MF_01876">
    <property type="entry name" value="PsiMP_glycosidase"/>
    <property type="match status" value="1"/>
</dbReference>
<dbReference type="PROSITE" id="PS00584">
    <property type="entry name" value="PFKB_KINASES_2"/>
    <property type="match status" value="1"/>
</dbReference>
<dbReference type="OMA" id="CETYNAN"/>
<gene>
    <name evidence="9" type="ORF">K437DRAFT_253033</name>
</gene>
<evidence type="ECO:0000256" key="4">
    <source>
        <dbReference type="ARBA" id="ARBA00022801"/>
    </source>
</evidence>
<dbReference type="InterPro" id="IPR002173">
    <property type="entry name" value="Carboh/pur_kinase_PfkB_CS"/>
</dbReference>
<evidence type="ECO:0000256" key="1">
    <source>
        <dbReference type="ARBA" id="ARBA00022679"/>
    </source>
</evidence>
<keyword evidence="3" id="KW-0418">Kinase</keyword>
<evidence type="ECO:0000256" key="5">
    <source>
        <dbReference type="ARBA" id="ARBA00023211"/>
    </source>
</evidence>
<dbReference type="GeneID" id="25263463"/>
<dbReference type="Gene3D" id="3.40.1790.10">
    <property type="entry name" value="Indigoidine synthase domain"/>
    <property type="match status" value="1"/>
</dbReference>
<evidence type="ECO:0000256" key="2">
    <source>
        <dbReference type="ARBA" id="ARBA00022723"/>
    </source>
</evidence>
<dbReference type="GO" id="GO:0016301">
    <property type="term" value="F:kinase activity"/>
    <property type="evidence" value="ECO:0007669"/>
    <property type="project" value="UniProtKB-KW"/>
</dbReference>
<accession>A0A066WQT5</accession>
<comment type="caution">
    <text evidence="9">The sequence shown here is derived from an EMBL/GenBank/DDBJ whole genome shotgun (WGS) entry which is preliminary data.</text>
</comment>
<keyword evidence="6" id="KW-0456">Lyase</keyword>
<dbReference type="EMBL" id="JMSN01000002">
    <property type="protein sequence ID" value="KDN53339.1"/>
    <property type="molecule type" value="Genomic_DNA"/>
</dbReference>
<dbReference type="GO" id="GO:0004730">
    <property type="term" value="F:pseudouridylate synthase activity"/>
    <property type="evidence" value="ECO:0007669"/>
    <property type="project" value="InterPro"/>
</dbReference>
<dbReference type="OrthoDB" id="198885at2759"/>
<dbReference type="InterPro" id="IPR022830">
    <property type="entry name" value="Indigdn_synthA-like"/>
</dbReference>
<dbReference type="Pfam" id="PF00294">
    <property type="entry name" value="PfkB"/>
    <property type="match status" value="1"/>
</dbReference>
<evidence type="ECO:0000259" key="8">
    <source>
        <dbReference type="Pfam" id="PF00294"/>
    </source>
</evidence>
<feature type="domain" description="Carbohydrate kinase PfkB" evidence="8">
    <location>
        <begin position="407"/>
        <end position="709"/>
    </location>
</feature>
<evidence type="ECO:0000256" key="7">
    <source>
        <dbReference type="ARBA" id="ARBA00023295"/>
    </source>
</evidence>
<dbReference type="PANTHER" id="PTHR42909:SF1">
    <property type="entry name" value="CARBOHYDRATE KINASE PFKB DOMAIN-CONTAINING PROTEIN"/>
    <property type="match status" value="1"/>
</dbReference>
<name>A0A066WQT5_TILAU</name>
<dbReference type="PANTHER" id="PTHR42909">
    <property type="entry name" value="ZGC:136858"/>
    <property type="match status" value="1"/>
</dbReference>
<dbReference type="AlphaFoldDB" id="A0A066WQT5"/>
<dbReference type="GO" id="GO:0016798">
    <property type="term" value="F:hydrolase activity, acting on glycosyl bonds"/>
    <property type="evidence" value="ECO:0007669"/>
    <property type="project" value="UniProtKB-KW"/>
</dbReference>
<sequence length="790" mass="82572">MRIGAISASALRRAALQADSSSLVYSHRHISRKKETSPSNLLRISPAVQDALATNKPVVALESTIISHGLPYPQNIETALAVEAAIMEEGGIPATTALIDGYAHVGLDREQLQRLANPADGDKPVKTSRRDMAQVLALGQGGVGGTTVSGTMVLANMAGIDIFATGGIGGVHRGAQDSMDVSADLTELSRTPVAVFCSGAKSILDIPRTLEYLETQGVSVSAFRQSSTPAAREKESEAMVDFPAFYSAHSGCSVPLVRSASHAASIIHASKSLLGLSSGLVFGVPIPTEYDPAGQAIQSAVEQAVKESIELGIDKRGKQVTPWLLKRVKELSTESVKSNIALVVNNSRVAARTAVELCRLREDPTSSSKIYLSAQPSQEGLEPPAIVLFGGVVLDVSAKPAPGVTAKIAAKTTAAGSVRLSLGGVGRNMAQAAQGVIQNMPHTGGEVQLVAPLADDSTGHYVRTVWEGDTNALRLDGLFSLRQGRCQTPTASLLLRQDGDLQQGIVDTSLLEGAFTSQIVERFMASNPSTIGFDSNMCIDAMAHVLTASAQADAFVLCEPTSVAKSSRVVHALHHAGFLGKRHVLGGVTPNVLELMEMHDAAQELLLAQQQQLQLLRLGAVEKQIAAGLVASSLLPDTRSAEAALSVARLLGPLFLTLGPRGVLAVVPRSTPLEGAVEITHVPPPTILAPSSIVNTTGAGDTFAGALLALVHLQFSGRGVGNESRRPRQHLLKNWLSSHGSAGPSAVHDLLCAAQFAALATLQSHGAVGNMCALRGEKSFWRAVGSQGKA</sequence>
<dbReference type="HOGENOM" id="CLU_012201_3_0_1"/>
<evidence type="ECO:0000256" key="3">
    <source>
        <dbReference type="ARBA" id="ARBA00022777"/>
    </source>
</evidence>
<evidence type="ECO:0000313" key="9">
    <source>
        <dbReference type="EMBL" id="KDN53339.1"/>
    </source>
</evidence>
<dbReference type="GO" id="GO:0046872">
    <property type="term" value="F:metal ion binding"/>
    <property type="evidence" value="ECO:0007669"/>
    <property type="project" value="UniProtKB-KW"/>
</dbReference>
<dbReference type="SUPFAM" id="SSF53613">
    <property type="entry name" value="Ribokinase-like"/>
    <property type="match status" value="1"/>
</dbReference>
<keyword evidence="10" id="KW-1185">Reference proteome</keyword>
<organism evidence="9 10">
    <name type="scientific">Tilletiaria anomala (strain ATCC 24038 / CBS 436.72 / UBC 951)</name>
    <dbReference type="NCBI Taxonomy" id="1037660"/>
    <lineage>
        <taxon>Eukaryota</taxon>
        <taxon>Fungi</taxon>
        <taxon>Dikarya</taxon>
        <taxon>Basidiomycota</taxon>
        <taxon>Ustilaginomycotina</taxon>
        <taxon>Exobasidiomycetes</taxon>
        <taxon>Georgefischeriales</taxon>
        <taxon>Tilletiariaceae</taxon>
        <taxon>Tilletiaria</taxon>
    </lineage>
</organism>
<dbReference type="GO" id="GO:0005737">
    <property type="term" value="C:cytoplasm"/>
    <property type="evidence" value="ECO:0007669"/>
    <property type="project" value="TreeGrafter"/>
</dbReference>
<dbReference type="InterPro" id="IPR029056">
    <property type="entry name" value="Ribokinase-like"/>
</dbReference>
<keyword evidence="7" id="KW-0326">Glycosidase</keyword>
<keyword evidence="1" id="KW-0808">Transferase</keyword>
<dbReference type="RefSeq" id="XP_013246178.1">
    <property type="nucleotide sequence ID" value="XM_013390724.1"/>
</dbReference>
<dbReference type="STRING" id="1037660.A0A066WQT5"/>
<proteinExistence type="inferred from homology"/>
<dbReference type="SUPFAM" id="SSF110581">
    <property type="entry name" value="Indigoidine synthase A-like"/>
    <property type="match status" value="1"/>
</dbReference>
<protein>
    <recommendedName>
        <fullName evidence="8">Carbohydrate kinase PfkB domain-containing protein</fullName>
    </recommendedName>
</protein>
<keyword evidence="2" id="KW-0479">Metal-binding</keyword>